<name>A0AAN8SAE5_POLSC</name>
<dbReference type="EMBL" id="JAWJWE010000002">
    <property type="protein sequence ID" value="KAK6642484.1"/>
    <property type="molecule type" value="Genomic_DNA"/>
</dbReference>
<comment type="caution">
    <text evidence="2">The sequence shown here is derived from an EMBL/GenBank/DDBJ whole genome shotgun (WGS) entry which is preliminary data.</text>
</comment>
<feature type="region of interest" description="Disordered" evidence="1">
    <location>
        <begin position="51"/>
        <end position="95"/>
    </location>
</feature>
<proteinExistence type="predicted"/>
<feature type="compositionally biased region" description="Basic and acidic residues" evidence="1">
    <location>
        <begin position="76"/>
        <end position="88"/>
    </location>
</feature>
<dbReference type="AlphaFoldDB" id="A0AAN8SAE5"/>
<evidence type="ECO:0000313" key="2">
    <source>
        <dbReference type="EMBL" id="KAK6642484.1"/>
    </source>
</evidence>
<gene>
    <name evidence="2" type="ORF">RUM43_003986</name>
</gene>
<evidence type="ECO:0000256" key="1">
    <source>
        <dbReference type="SAM" id="MobiDB-lite"/>
    </source>
</evidence>
<accession>A0AAN8SAE5</accession>
<evidence type="ECO:0000313" key="3">
    <source>
        <dbReference type="Proteomes" id="UP001372834"/>
    </source>
</evidence>
<dbReference type="Proteomes" id="UP001372834">
    <property type="component" value="Unassembled WGS sequence"/>
</dbReference>
<sequence>MPQRCQSFDKVINSHEKRYVEVMQKNDGAQRCLNCGFREYSEWKTMSNHSRMCPSTISSGEEKEARKLLGNQRVSIGRESEKYEKDFGTDQTTFE</sequence>
<protein>
    <submittedName>
        <fullName evidence="2">Uncharacterized protein</fullName>
    </submittedName>
</protein>
<organism evidence="2 3">
    <name type="scientific">Polyplax serrata</name>
    <name type="common">Common mouse louse</name>
    <dbReference type="NCBI Taxonomy" id="468196"/>
    <lineage>
        <taxon>Eukaryota</taxon>
        <taxon>Metazoa</taxon>
        <taxon>Ecdysozoa</taxon>
        <taxon>Arthropoda</taxon>
        <taxon>Hexapoda</taxon>
        <taxon>Insecta</taxon>
        <taxon>Pterygota</taxon>
        <taxon>Neoptera</taxon>
        <taxon>Paraneoptera</taxon>
        <taxon>Psocodea</taxon>
        <taxon>Troctomorpha</taxon>
        <taxon>Phthiraptera</taxon>
        <taxon>Anoplura</taxon>
        <taxon>Polyplacidae</taxon>
        <taxon>Polyplax</taxon>
    </lineage>
</organism>
<reference evidence="2 3" key="1">
    <citation type="submission" date="2023-10" db="EMBL/GenBank/DDBJ databases">
        <title>Genomes of two closely related lineages of the louse Polyplax serrata with different host specificities.</title>
        <authorList>
            <person name="Martinu J."/>
            <person name="Tarabai H."/>
            <person name="Stefka J."/>
            <person name="Hypsa V."/>
        </authorList>
    </citation>
    <scope>NUCLEOTIDE SEQUENCE [LARGE SCALE GENOMIC DNA]</scope>
    <source>
        <strain evidence="2">HR10_N</strain>
    </source>
</reference>